<sequence length="90" mass="10181">MKSLGVSLLIIVFMVGAFFLGSWWERQGIIAAVAVGPDSDTIGPAIRNIESARTALSQDDTQRVLEKLDEVERQIEAIDQWFDKLRDLYR</sequence>
<dbReference type="Proteomes" id="UP000658278">
    <property type="component" value="Unassembled WGS sequence"/>
</dbReference>
<evidence type="ECO:0000256" key="1">
    <source>
        <dbReference type="SAM" id="Phobius"/>
    </source>
</evidence>
<dbReference type="AlphaFoldDB" id="A0A934RDA4"/>
<comment type="caution">
    <text evidence="2">The sequence shown here is derived from an EMBL/GenBank/DDBJ whole genome shotgun (WGS) entry which is preliminary data.</text>
</comment>
<keyword evidence="3" id="KW-1185">Reference proteome</keyword>
<name>A0A934RDA4_9BACT</name>
<gene>
    <name evidence="2" type="ORF">JIN81_05565</name>
</gene>
<feature type="transmembrane region" description="Helical" evidence="1">
    <location>
        <begin position="6"/>
        <end position="24"/>
    </location>
</feature>
<organism evidence="2 3">
    <name type="scientific">Haloferula rosea</name>
    <dbReference type="NCBI Taxonomy" id="490093"/>
    <lineage>
        <taxon>Bacteria</taxon>
        <taxon>Pseudomonadati</taxon>
        <taxon>Verrucomicrobiota</taxon>
        <taxon>Verrucomicrobiia</taxon>
        <taxon>Verrucomicrobiales</taxon>
        <taxon>Verrucomicrobiaceae</taxon>
        <taxon>Haloferula</taxon>
    </lineage>
</organism>
<dbReference type="EMBL" id="JAENII010000003">
    <property type="protein sequence ID" value="MBK1826476.1"/>
    <property type="molecule type" value="Genomic_DNA"/>
</dbReference>
<dbReference type="RefSeq" id="WP_200277480.1">
    <property type="nucleotide sequence ID" value="NZ_JAENII010000003.1"/>
</dbReference>
<keyword evidence="1" id="KW-1133">Transmembrane helix</keyword>
<evidence type="ECO:0000313" key="3">
    <source>
        <dbReference type="Proteomes" id="UP000658278"/>
    </source>
</evidence>
<reference evidence="2" key="1">
    <citation type="submission" date="2021-01" db="EMBL/GenBank/DDBJ databases">
        <title>Modified the classification status of verrucomicrobia.</title>
        <authorList>
            <person name="Feng X."/>
        </authorList>
    </citation>
    <scope>NUCLEOTIDE SEQUENCE</scope>
    <source>
        <strain evidence="2">KCTC 22201</strain>
    </source>
</reference>
<keyword evidence="1" id="KW-0812">Transmembrane</keyword>
<accession>A0A934RDA4</accession>
<keyword evidence="1" id="KW-0472">Membrane</keyword>
<proteinExistence type="predicted"/>
<protein>
    <submittedName>
        <fullName evidence="2">Uncharacterized protein</fullName>
    </submittedName>
</protein>
<evidence type="ECO:0000313" key="2">
    <source>
        <dbReference type="EMBL" id="MBK1826476.1"/>
    </source>
</evidence>